<proteinExistence type="predicted"/>
<protein>
    <submittedName>
        <fullName evidence="1">Uncharacterized protein</fullName>
    </submittedName>
</protein>
<name>A0ABP9C8J7_9ACTN</name>
<evidence type="ECO:0000313" key="2">
    <source>
        <dbReference type="Proteomes" id="UP001500839"/>
    </source>
</evidence>
<dbReference type="Proteomes" id="UP001500839">
    <property type="component" value="Unassembled WGS sequence"/>
</dbReference>
<sequence>MTGVAGAAPGGAAPGVPLSPMDDYPVHQIAEVIRHVGTSDRNFYDRYYFNCAPRLDGEGPAGADAPFLLIIGMGQYPNLGTADAFAVLRRGDDHLVVRASKALGEDRMDTAVGPLRIEVIEGLRRLRVVLEPSPDNPDLSFDLTFTADAPAHLETRHFDRSLGRVTFDTQRFVQTGTWSGSITVAQQTVPVTDAGWAGNRDRSWGVRPVGEAEPPGRRAEPAETERACFFWIYAVLRFSEFVIITILQEDADGARIVEDAVRLWRAPGRAPEPLALPEHSLRFVPGGREVAGAELTFQRRDGAGGLGEPLRIECTPSVAGYIGVGTGYGLEQDWRHGMWQGPLAVQQLRRAVPEIAPWERMLCPVDNIAWCELTEGGRTESGEGLFECAVIGAYPRYGFHGLGDVAE</sequence>
<accession>A0ABP9C8J7</accession>
<organism evidence="1 2">
    <name type="scientific">Tomitella cavernea</name>
    <dbReference type="NCBI Taxonomy" id="1387982"/>
    <lineage>
        <taxon>Bacteria</taxon>
        <taxon>Bacillati</taxon>
        <taxon>Actinomycetota</taxon>
        <taxon>Actinomycetes</taxon>
        <taxon>Mycobacteriales</taxon>
        <taxon>Tomitella</taxon>
    </lineage>
</organism>
<gene>
    <name evidence="1" type="ORF">GCM10023353_07300</name>
</gene>
<dbReference type="EMBL" id="BAABKQ010000001">
    <property type="protein sequence ID" value="GAA4806654.1"/>
    <property type="molecule type" value="Genomic_DNA"/>
</dbReference>
<comment type="caution">
    <text evidence="1">The sequence shown here is derived from an EMBL/GenBank/DDBJ whole genome shotgun (WGS) entry which is preliminary data.</text>
</comment>
<evidence type="ECO:0000313" key="1">
    <source>
        <dbReference type="EMBL" id="GAA4806654.1"/>
    </source>
</evidence>
<dbReference type="SUPFAM" id="SSF159245">
    <property type="entry name" value="AttH-like"/>
    <property type="match status" value="1"/>
</dbReference>
<reference evidence="2" key="1">
    <citation type="journal article" date="2019" name="Int. J. Syst. Evol. Microbiol.">
        <title>The Global Catalogue of Microorganisms (GCM) 10K type strain sequencing project: providing services to taxonomists for standard genome sequencing and annotation.</title>
        <authorList>
            <consortium name="The Broad Institute Genomics Platform"/>
            <consortium name="The Broad Institute Genome Sequencing Center for Infectious Disease"/>
            <person name="Wu L."/>
            <person name="Ma J."/>
        </authorList>
    </citation>
    <scope>NUCLEOTIDE SEQUENCE [LARGE SCALE GENOMIC DNA]</scope>
    <source>
        <strain evidence="2">JCM 18542</strain>
    </source>
</reference>
<keyword evidence="2" id="KW-1185">Reference proteome</keyword>